<dbReference type="InterPro" id="IPR003846">
    <property type="entry name" value="SelO"/>
</dbReference>
<gene>
    <name evidence="10" type="ORF">TrLO_g677</name>
</gene>
<reference evidence="11" key="1">
    <citation type="journal article" date="2023" name="Commun. Biol.">
        <title>Genome analysis of Parmales, the sister group of diatoms, reveals the evolutionary specialization of diatoms from phago-mixotrophs to photoautotrophs.</title>
        <authorList>
            <person name="Ban H."/>
            <person name="Sato S."/>
            <person name="Yoshikawa S."/>
            <person name="Yamada K."/>
            <person name="Nakamura Y."/>
            <person name="Ichinomiya M."/>
            <person name="Sato N."/>
            <person name="Blanc-Mathieu R."/>
            <person name="Endo H."/>
            <person name="Kuwata A."/>
            <person name="Ogata H."/>
        </authorList>
    </citation>
    <scope>NUCLEOTIDE SEQUENCE [LARGE SCALE GENOMIC DNA]</scope>
    <source>
        <strain evidence="11">NIES 3700</strain>
    </source>
</reference>
<dbReference type="PANTHER" id="PTHR12153:SF15">
    <property type="entry name" value="PROTEIN ADENYLYLTRANSFERASE SELO, MITOCHONDRIAL"/>
    <property type="match status" value="1"/>
</dbReference>
<comment type="cofactor">
    <cofactor evidence="1">
        <name>Mg(2+)</name>
        <dbReference type="ChEBI" id="CHEBI:18420"/>
    </cofactor>
</comment>
<evidence type="ECO:0000256" key="9">
    <source>
        <dbReference type="ARBA" id="ARBA00031547"/>
    </source>
</evidence>
<evidence type="ECO:0000256" key="1">
    <source>
        <dbReference type="ARBA" id="ARBA00001946"/>
    </source>
</evidence>
<comment type="caution">
    <text evidence="10">The sequence shown here is derived from an EMBL/GenBank/DDBJ whole genome shotgun (WGS) entry which is preliminary data.</text>
</comment>
<evidence type="ECO:0000256" key="2">
    <source>
        <dbReference type="ARBA" id="ARBA00009747"/>
    </source>
</evidence>
<organism evidence="10 11">
    <name type="scientific">Triparma laevis f. longispina</name>
    <dbReference type="NCBI Taxonomy" id="1714387"/>
    <lineage>
        <taxon>Eukaryota</taxon>
        <taxon>Sar</taxon>
        <taxon>Stramenopiles</taxon>
        <taxon>Ochrophyta</taxon>
        <taxon>Bolidophyceae</taxon>
        <taxon>Parmales</taxon>
        <taxon>Triparmaceae</taxon>
        <taxon>Triparma</taxon>
    </lineage>
</organism>
<dbReference type="GO" id="GO:0046872">
    <property type="term" value="F:metal ion binding"/>
    <property type="evidence" value="ECO:0007669"/>
    <property type="project" value="UniProtKB-KW"/>
</dbReference>
<keyword evidence="6" id="KW-0547">Nucleotide-binding</keyword>
<keyword evidence="3" id="KW-0808">Transferase</keyword>
<protein>
    <recommendedName>
        <fullName evidence="9">Selenoprotein O</fullName>
    </recommendedName>
</protein>
<dbReference type="GO" id="GO:0016779">
    <property type="term" value="F:nucleotidyltransferase activity"/>
    <property type="evidence" value="ECO:0007669"/>
    <property type="project" value="UniProtKB-KW"/>
</dbReference>
<dbReference type="AlphaFoldDB" id="A0A9W7FSL9"/>
<keyword evidence="5" id="KW-0479">Metal-binding</keyword>
<dbReference type="EMBL" id="BRXW01000287">
    <property type="protein sequence ID" value="GMI17305.1"/>
    <property type="molecule type" value="Genomic_DNA"/>
</dbReference>
<evidence type="ECO:0000256" key="4">
    <source>
        <dbReference type="ARBA" id="ARBA00022695"/>
    </source>
</evidence>
<dbReference type="PANTHER" id="PTHR12153">
    <property type="entry name" value="SELENOPROTEIN O"/>
    <property type="match status" value="1"/>
</dbReference>
<evidence type="ECO:0000256" key="7">
    <source>
        <dbReference type="ARBA" id="ARBA00022840"/>
    </source>
</evidence>
<dbReference type="GO" id="GO:0005524">
    <property type="term" value="F:ATP binding"/>
    <property type="evidence" value="ECO:0007669"/>
    <property type="project" value="UniProtKB-KW"/>
</dbReference>
<accession>A0A9W7FSL9</accession>
<dbReference type="Proteomes" id="UP001165122">
    <property type="component" value="Unassembled WGS sequence"/>
</dbReference>
<keyword evidence="11" id="KW-1185">Reference proteome</keyword>
<evidence type="ECO:0000313" key="10">
    <source>
        <dbReference type="EMBL" id="GMI17305.1"/>
    </source>
</evidence>
<dbReference type="Pfam" id="PF02696">
    <property type="entry name" value="SelO"/>
    <property type="match status" value="1"/>
</dbReference>
<comment type="similarity">
    <text evidence="2">Belongs to the SELO family.</text>
</comment>
<evidence type="ECO:0000256" key="8">
    <source>
        <dbReference type="ARBA" id="ARBA00022842"/>
    </source>
</evidence>
<evidence type="ECO:0000256" key="5">
    <source>
        <dbReference type="ARBA" id="ARBA00022723"/>
    </source>
</evidence>
<dbReference type="OrthoDB" id="10254721at2759"/>
<evidence type="ECO:0000256" key="3">
    <source>
        <dbReference type="ARBA" id="ARBA00022679"/>
    </source>
</evidence>
<evidence type="ECO:0000256" key="6">
    <source>
        <dbReference type="ARBA" id="ARBA00022741"/>
    </source>
</evidence>
<evidence type="ECO:0000313" key="11">
    <source>
        <dbReference type="Proteomes" id="UP001165122"/>
    </source>
</evidence>
<sequence length="691" mass="75510">MLVGSRGLYLFVVTSTLYRSLSSAFPRAPPTSLRQSGLGMATSTMGSTAPITTPVLPSGWSTLPASPFVVSSLPTTKSPNPVHSVPSTPGVIFSVDVPLQPIKNPKLASFDKESLRSVGMTLDDLDGGSLNSESKSSEAKILAQYLSNSTPMPNTQPSAHCYCGHQFGSFSGQLGDGATMYLTNVNGLELQLKGAGLTPYSRTADGRKVLRSSLREHVASKYMACLGVPTTTSPTLVVGENRIRRDKYYSGNVSMERVAVVSRVARTFFRFGSFEICKPTDAKTGRAGPSAGDQTPGLVLFDFVAENYFEGEVEGVTSREDKARAVLKEVCRTTAGTCAMWQSVGFTHGVLNTDNMSILGITIDYGPYGFQEYFDWDHVPNGSDGTGRYDYKSQPEICKWNLMKLAESFGFCGILDVEAGKSVVEEEYDLAFKEAYEGKMRKKLGISGEKEGDEDFIKLVLDTMAETRADFTETFVSLETYAESDGSGDSLLATLDLLVGNCADVDAISSICKRKMKMCKPSMPPQQIIQLWEVCQSDPEKLASHFGAPKEAIVAEIGGEMEKLGNYAALSKRVEEVQEMGNEELQEENRVKWRKTLSVYKERMGVGGDGGERRVGVMRENNPRFCLKNWILQDSIEKADGGDWSGIQELMRAAENIYRGGGLAKVEGDMYKLLRTKQREAPKGANDLYNT</sequence>
<keyword evidence="8" id="KW-0460">Magnesium</keyword>
<name>A0A9W7FSL9_9STRA</name>
<proteinExistence type="inferred from homology"/>
<keyword evidence="4" id="KW-0548">Nucleotidyltransferase</keyword>
<keyword evidence="7" id="KW-0067">ATP-binding</keyword>